<feature type="domain" description="MacB-like periplasmic core" evidence="8">
    <location>
        <begin position="35"/>
        <end position="272"/>
    </location>
</feature>
<keyword evidence="5" id="KW-1133">Transmembrane helix</keyword>
<evidence type="ECO:0000259" key="8">
    <source>
        <dbReference type="Pfam" id="PF12704"/>
    </source>
</evidence>
<gene>
    <name evidence="9" type="ORF">FOC49_06230</name>
</gene>
<comment type="subcellular location">
    <subcellularLocation>
        <location evidence="1">Cell membrane</location>
        <topology evidence="1">Multi-pass membrane protein</topology>
    </subcellularLocation>
</comment>
<keyword evidence="4" id="KW-0812">Transmembrane</keyword>
<sequence>MSILKKAWFYITRKILKTLIIFLILVSMSTMILSTISIKKSTDKVSKETFQNITSSFSMEINRRTNPGTARGAGNLVGKDIEQIKNIPGIKKYIKRMNVSADLIGLEPLKLANHRLEENKSENKKKFSKTVIVSGTNDSSLDDRFSAETLKLKEGRHLRDSDKNSVLIHEGFAKKNNLKLGDKIKLKGNPNDADNEKKSDKETEVTIVGIFTGQNKGNTSSHMELYDNIFIADTTTTKTLYNYEDGKEIYQDAIFLVDGKDNVDKVIAEAKKLPINWKLFELVKSNQNFPVLQKSLDSIYGITNGVFIGTVAFSIIILSLILFLWINGRRKEIGVNLALGVSKAKIVGQFILELVIISIPSFIVSYFIGKAVSQSIGNQILSQSIKSVTESVANQTKGLNLGANAEVEGASKMITSLDVSVNLTDMMSVVGIGLAVIVIAICITSIRLIYKKPKELLQNIN</sequence>
<evidence type="ECO:0000256" key="5">
    <source>
        <dbReference type="ARBA" id="ARBA00022989"/>
    </source>
</evidence>
<evidence type="ECO:0000313" key="10">
    <source>
        <dbReference type="Proteomes" id="UP000425411"/>
    </source>
</evidence>
<dbReference type="RefSeq" id="WP_004632128.1">
    <property type="nucleotide sequence ID" value="NZ_CAJPMP010000015.1"/>
</dbReference>
<evidence type="ECO:0000256" key="2">
    <source>
        <dbReference type="ARBA" id="ARBA00005236"/>
    </source>
</evidence>
<dbReference type="GO" id="GO:0098797">
    <property type="term" value="C:plasma membrane protein complex"/>
    <property type="evidence" value="ECO:0007669"/>
    <property type="project" value="TreeGrafter"/>
</dbReference>
<keyword evidence="10" id="KW-1185">Reference proteome</keyword>
<proteinExistence type="inferred from homology"/>
<dbReference type="Proteomes" id="UP000425411">
    <property type="component" value="Chromosome"/>
</dbReference>
<dbReference type="GeneID" id="93207488"/>
<dbReference type="PANTHER" id="PTHR30489">
    <property type="entry name" value="LIPOPROTEIN-RELEASING SYSTEM TRANSMEMBRANE PROTEIN LOLE"/>
    <property type="match status" value="1"/>
</dbReference>
<reference evidence="9 10" key="1">
    <citation type="submission" date="2019-11" db="EMBL/GenBank/DDBJ databases">
        <title>FDA dAtabase for Regulatory Grade micrObial Sequences (FDA-ARGOS): Supporting development and validation of Infectious Disease Dx tests.</title>
        <authorList>
            <person name="Turner S."/>
            <person name="Byrd R."/>
            <person name="Tallon L."/>
            <person name="Sadzewicz L."/>
            <person name="Vavikolanu K."/>
            <person name="Mehta A."/>
            <person name="Aluvathingal J."/>
            <person name="Nadendla S."/>
            <person name="Myers T."/>
            <person name="Yan Y."/>
            <person name="Sichtig H."/>
        </authorList>
    </citation>
    <scope>NUCLEOTIDE SEQUENCE [LARGE SCALE GENOMIC DNA]</scope>
    <source>
        <strain evidence="9 10">FDAARGOS_741</strain>
    </source>
</reference>
<accession>A0A2X4N4D6</accession>
<evidence type="ECO:0000256" key="3">
    <source>
        <dbReference type="ARBA" id="ARBA00022475"/>
    </source>
</evidence>
<dbReference type="InterPro" id="IPR025857">
    <property type="entry name" value="MacB_PCD"/>
</dbReference>
<dbReference type="InterPro" id="IPR003838">
    <property type="entry name" value="ABC3_permease_C"/>
</dbReference>
<evidence type="ECO:0000256" key="1">
    <source>
        <dbReference type="ARBA" id="ARBA00004651"/>
    </source>
</evidence>
<comment type="similarity">
    <text evidence="2">Belongs to the ABC-4 integral membrane protein family. LolC/E subfamily.</text>
</comment>
<dbReference type="PANTHER" id="PTHR30489:SF0">
    <property type="entry name" value="LIPOPROTEIN-RELEASING SYSTEM TRANSMEMBRANE PROTEIN LOLE"/>
    <property type="match status" value="1"/>
</dbReference>
<feature type="domain" description="ABC3 transporter permease C-terminal" evidence="7">
    <location>
        <begin position="306"/>
        <end position="451"/>
    </location>
</feature>
<dbReference type="EMBL" id="CP046314">
    <property type="protein sequence ID" value="QGS09501.1"/>
    <property type="molecule type" value="Genomic_DNA"/>
</dbReference>
<organism evidence="9 10">
    <name type="scientific">Gemella morbillorum</name>
    <dbReference type="NCBI Taxonomy" id="29391"/>
    <lineage>
        <taxon>Bacteria</taxon>
        <taxon>Bacillati</taxon>
        <taxon>Bacillota</taxon>
        <taxon>Bacilli</taxon>
        <taxon>Bacillales</taxon>
        <taxon>Gemellaceae</taxon>
        <taxon>Gemella</taxon>
    </lineage>
</organism>
<evidence type="ECO:0000256" key="4">
    <source>
        <dbReference type="ARBA" id="ARBA00022692"/>
    </source>
</evidence>
<keyword evidence="3" id="KW-1003">Cell membrane</keyword>
<protein>
    <submittedName>
        <fullName evidence="9">FtsX-like permease family protein</fullName>
    </submittedName>
</protein>
<dbReference type="OrthoDB" id="9812886at2"/>
<dbReference type="Pfam" id="PF02687">
    <property type="entry name" value="FtsX"/>
    <property type="match status" value="1"/>
</dbReference>
<evidence type="ECO:0000259" key="7">
    <source>
        <dbReference type="Pfam" id="PF02687"/>
    </source>
</evidence>
<dbReference type="AlphaFoldDB" id="A0A2X4N4D6"/>
<name>A0A2X4N4D6_9BACL</name>
<dbReference type="GO" id="GO:0044874">
    <property type="term" value="P:lipoprotein localization to outer membrane"/>
    <property type="evidence" value="ECO:0007669"/>
    <property type="project" value="TreeGrafter"/>
</dbReference>
<dbReference type="Pfam" id="PF12704">
    <property type="entry name" value="MacB_PCD"/>
    <property type="match status" value="1"/>
</dbReference>
<dbReference type="InterPro" id="IPR051447">
    <property type="entry name" value="Lipoprotein-release_system"/>
</dbReference>
<keyword evidence="6" id="KW-0472">Membrane</keyword>
<evidence type="ECO:0000256" key="6">
    <source>
        <dbReference type="ARBA" id="ARBA00023136"/>
    </source>
</evidence>
<evidence type="ECO:0000313" key="9">
    <source>
        <dbReference type="EMBL" id="QGS09501.1"/>
    </source>
</evidence>